<dbReference type="OrthoDB" id="1845982at2759"/>
<accession>A0A0A0LBP1</accession>
<dbReference type="AlphaFoldDB" id="A0A0A0LBP1"/>
<reference evidence="1 2" key="1">
    <citation type="journal article" date="2009" name="Nat. Genet.">
        <title>The genome of the cucumber, Cucumis sativus L.</title>
        <authorList>
            <person name="Huang S."/>
            <person name="Li R."/>
            <person name="Zhang Z."/>
            <person name="Li L."/>
            <person name="Gu X."/>
            <person name="Fan W."/>
            <person name="Lucas W.J."/>
            <person name="Wang X."/>
            <person name="Xie B."/>
            <person name="Ni P."/>
            <person name="Ren Y."/>
            <person name="Zhu H."/>
            <person name="Li J."/>
            <person name="Lin K."/>
            <person name="Jin W."/>
            <person name="Fei Z."/>
            <person name="Li G."/>
            <person name="Staub J."/>
            <person name="Kilian A."/>
            <person name="van der Vossen E.A."/>
            <person name="Wu Y."/>
            <person name="Guo J."/>
            <person name="He J."/>
            <person name="Jia Z."/>
            <person name="Ren Y."/>
            <person name="Tian G."/>
            <person name="Lu Y."/>
            <person name="Ruan J."/>
            <person name="Qian W."/>
            <person name="Wang M."/>
            <person name="Huang Q."/>
            <person name="Li B."/>
            <person name="Xuan Z."/>
            <person name="Cao J."/>
            <person name="Asan"/>
            <person name="Wu Z."/>
            <person name="Zhang J."/>
            <person name="Cai Q."/>
            <person name="Bai Y."/>
            <person name="Zhao B."/>
            <person name="Han Y."/>
            <person name="Li Y."/>
            <person name="Li X."/>
            <person name="Wang S."/>
            <person name="Shi Q."/>
            <person name="Liu S."/>
            <person name="Cho W.K."/>
            <person name="Kim J.Y."/>
            <person name="Xu Y."/>
            <person name="Heller-Uszynska K."/>
            <person name="Miao H."/>
            <person name="Cheng Z."/>
            <person name="Zhang S."/>
            <person name="Wu J."/>
            <person name="Yang Y."/>
            <person name="Kang H."/>
            <person name="Li M."/>
            <person name="Liang H."/>
            <person name="Ren X."/>
            <person name="Shi Z."/>
            <person name="Wen M."/>
            <person name="Jian M."/>
            <person name="Yang H."/>
            <person name="Zhang G."/>
            <person name="Yang Z."/>
            <person name="Chen R."/>
            <person name="Liu S."/>
            <person name="Li J."/>
            <person name="Ma L."/>
            <person name="Liu H."/>
            <person name="Zhou Y."/>
            <person name="Zhao J."/>
            <person name="Fang X."/>
            <person name="Li G."/>
            <person name="Fang L."/>
            <person name="Li Y."/>
            <person name="Liu D."/>
            <person name="Zheng H."/>
            <person name="Zhang Y."/>
            <person name="Qin N."/>
            <person name="Li Z."/>
            <person name="Yang G."/>
            <person name="Yang S."/>
            <person name="Bolund L."/>
            <person name="Kristiansen K."/>
            <person name="Zheng H."/>
            <person name="Li S."/>
            <person name="Zhang X."/>
            <person name="Yang H."/>
            <person name="Wang J."/>
            <person name="Sun R."/>
            <person name="Zhang B."/>
            <person name="Jiang S."/>
            <person name="Wang J."/>
            <person name="Du Y."/>
            <person name="Li S."/>
        </authorList>
    </citation>
    <scope>NUCLEOTIDE SEQUENCE [LARGE SCALE GENOMIC DNA]</scope>
    <source>
        <strain evidence="2">cv. 9930</strain>
    </source>
</reference>
<reference evidence="1 2" key="3">
    <citation type="journal article" date="2010" name="BMC Genomics">
        <title>Transcriptome sequencing and comparative analysis of cucumber flowers with different sex types.</title>
        <authorList>
            <person name="Guo S."/>
            <person name="Zheng Y."/>
            <person name="Joung J.G."/>
            <person name="Liu S."/>
            <person name="Zhang Z."/>
            <person name="Crasta O.R."/>
            <person name="Sobral B.W."/>
            <person name="Xu Y."/>
            <person name="Huang S."/>
            <person name="Fei Z."/>
        </authorList>
    </citation>
    <scope>NUCLEOTIDE SEQUENCE [LARGE SCALE GENOMIC DNA]</scope>
    <source>
        <strain evidence="2">cv. 9930</strain>
    </source>
</reference>
<name>A0A0A0LBP1_CUCSA</name>
<organism evidence="1 2">
    <name type="scientific">Cucumis sativus</name>
    <name type="common">Cucumber</name>
    <dbReference type="NCBI Taxonomy" id="3659"/>
    <lineage>
        <taxon>Eukaryota</taxon>
        <taxon>Viridiplantae</taxon>
        <taxon>Streptophyta</taxon>
        <taxon>Embryophyta</taxon>
        <taxon>Tracheophyta</taxon>
        <taxon>Spermatophyta</taxon>
        <taxon>Magnoliopsida</taxon>
        <taxon>eudicotyledons</taxon>
        <taxon>Gunneridae</taxon>
        <taxon>Pentapetalae</taxon>
        <taxon>rosids</taxon>
        <taxon>fabids</taxon>
        <taxon>Cucurbitales</taxon>
        <taxon>Cucurbitaceae</taxon>
        <taxon>Benincaseae</taxon>
        <taxon>Cucumis</taxon>
    </lineage>
</organism>
<dbReference type="OMA" id="HYRNTKI"/>
<protein>
    <submittedName>
        <fullName evidence="1">Uncharacterized protein</fullName>
    </submittedName>
</protein>
<dbReference type="PANTHER" id="PTHR35546:SF16">
    <property type="entry name" value="F-BOX ASSOCIATED UBIQUITINATION EFFECTOR FAMILY PROTEIN-RELATED"/>
    <property type="match status" value="1"/>
</dbReference>
<reference evidence="1 2" key="4">
    <citation type="journal article" date="2011" name="BMC Genomics">
        <title>RNA-Seq improves annotation of protein-coding genes in the cucumber genome.</title>
        <authorList>
            <person name="Li Z."/>
            <person name="Zhang Z."/>
            <person name="Yan P."/>
            <person name="Huang S."/>
            <person name="Fei Z."/>
            <person name="Lin K."/>
        </authorList>
    </citation>
    <scope>NUCLEOTIDE SEQUENCE [LARGE SCALE GENOMIC DNA]</scope>
    <source>
        <strain evidence="2">cv. 9930</strain>
    </source>
</reference>
<dbReference type="InterPro" id="IPR055290">
    <property type="entry name" value="At3g26010-like"/>
</dbReference>
<keyword evidence="2" id="KW-1185">Reference proteome</keyword>
<reference evidence="1 2" key="2">
    <citation type="journal article" date="2009" name="PLoS ONE">
        <title>An integrated genetic and cytogenetic map of the cucumber genome.</title>
        <authorList>
            <person name="Ren Y."/>
            <person name="Zhang Z."/>
            <person name="Liu J."/>
            <person name="Staub J.E."/>
            <person name="Han Y."/>
            <person name="Cheng Z."/>
            <person name="Li X."/>
            <person name="Lu J."/>
            <person name="Miao H."/>
            <person name="Kang H."/>
            <person name="Xie B."/>
            <person name="Gu X."/>
            <person name="Wang X."/>
            <person name="Du Y."/>
            <person name="Jin W."/>
            <person name="Huang S."/>
        </authorList>
    </citation>
    <scope>NUCLEOTIDE SEQUENCE [LARGE SCALE GENOMIC DNA]</scope>
    <source>
        <strain evidence="2">cv. 9930</strain>
    </source>
</reference>
<dbReference type="KEGG" id="csv:101221122"/>
<dbReference type="Proteomes" id="UP000029981">
    <property type="component" value="Chromosome 3"/>
</dbReference>
<evidence type="ECO:0000313" key="1">
    <source>
        <dbReference type="EMBL" id="KGN59248.1"/>
    </source>
</evidence>
<sequence length="402" mass="46615">MDFPEDVVLEILSRFYLNQAGKIQGLSKFYNNSSYNSYYKTLIAKNQPGIADGFLLQSPVPKSNDYIVSFVSPHKDSPVVPLNLSLSFLPGLNPKIRAVAPNGLLLCESQHSIRHNKRSIYTITKLCTQQWKGLPIPKTRYFTKNIAMHVLRSNPLHFKILRLSSDKIPSKRPLPFSYTIIEVFDSKSWRWKLLDDIVHDYYGNFEFVDSNRAPVFANGLAHWKFTGNTTIFAFDFYSDTWSKIAMPETIVNDENNSRVNAISVNSVREWRTELVEYEGKLGVLREFHQPFAPTALTELWVMHKKFWMKKLEFSRLMPTTLYGSDILVTWLSDYPSKVKFSNEVTGDCNYKTLEQWHNIAPTVFPFLSDFKSWNFNPPQRSIQPKSLAKILRRTYERQARGV</sequence>
<gene>
    <name evidence="1" type="ORF">Csa_3G785420</name>
</gene>
<evidence type="ECO:0000313" key="2">
    <source>
        <dbReference type="Proteomes" id="UP000029981"/>
    </source>
</evidence>
<dbReference type="PANTHER" id="PTHR35546">
    <property type="entry name" value="F-BOX PROTEIN INTERACTION DOMAIN PROTEIN-RELATED"/>
    <property type="match status" value="1"/>
</dbReference>
<proteinExistence type="predicted"/>
<dbReference type="EMBL" id="CM002924">
    <property type="protein sequence ID" value="KGN59248.1"/>
    <property type="molecule type" value="Genomic_DNA"/>
</dbReference>
<dbReference type="Gramene" id="KGN59248">
    <property type="protein sequence ID" value="KGN59248"/>
    <property type="gene ID" value="Csa_3G785420"/>
</dbReference>
<dbReference type="eggNOG" id="ENOG502RZ3N">
    <property type="taxonomic scope" value="Eukaryota"/>
</dbReference>
<dbReference type="STRING" id="3659.A0A0A0LBP1"/>